<dbReference type="Pfam" id="PF02096">
    <property type="entry name" value="60KD_IMP"/>
    <property type="match status" value="1"/>
</dbReference>
<organism evidence="19 20">
    <name type="scientific">Plantactinospora sonchi</name>
    <dbReference type="NCBI Taxonomy" id="1544735"/>
    <lineage>
        <taxon>Bacteria</taxon>
        <taxon>Bacillati</taxon>
        <taxon>Actinomycetota</taxon>
        <taxon>Actinomycetes</taxon>
        <taxon>Micromonosporales</taxon>
        <taxon>Micromonosporaceae</taxon>
        <taxon>Plantactinospora</taxon>
    </lineage>
</organism>
<dbReference type="NCBIfam" id="TIGR03592">
    <property type="entry name" value="yidC_oxa1_cterm"/>
    <property type="match status" value="1"/>
</dbReference>
<evidence type="ECO:0000256" key="4">
    <source>
        <dbReference type="ARBA" id="ARBA00022448"/>
    </source>
</evidence>
<comment type="subcellular location">
    <subcellularLocation>
        <location evidence="1">Cell membrane</location>
        <topology evidence="1">Multi-pass membrane protein</topology>
    </subcellularLocation>
    <subcellularLocation>
        <location evidence="16">Membrane</location>
        <topology evidence="16">Multi-pass membrane protein</topology>
    </subcellularLocation>
</comment>
<evidence type="ECO:0000256" key="17">
    <source>
        <dbReference type="SAM" id="Phobius"/>
    </source>
</evidence>
<keyword evidence="10" id="KW-0143">Chaperone</keyword>
<sequence length="267" mass="27916">MLAFAPLDGTVGAAAHLVSLLATLVGPVAGSAATAVAVVLFTVLVRLLISPLSWAQIRGQQRGAALAPQIRELRQRYADQPERLRAELLDLHRRTGASPLGGCLPALVQWPFFLIMYRLFALPGGAGDQAGLLAERLFGVPLGHYVADGLGGAAGPLYAVLVALLVLLAWLSSRRMRQAQAAAALPSAGSSTPARSASARPAPAGDEVLPGGAVLARVLPLLPYATVLAVAFVPLAAVLYLVTTTGWTALEQTLLRRRPRPVDVDPR</sequence>
<dbReference type="InterPro" id="IPR047196">
    <property type="entry name" value="YidC_ALB_C"/>
</dbReference>
<feature type="transmembrane region" description="Helical" evidence="17">
    <location>
        <begin position="20"/>
        <end position="49"/>
    </location>
</feature>
<evidence type="ECO:0000259" key="18">
    <source>
        <dbReference type="Pfam" id="PF02096"/>
    </source>
</evidence>
<evidence type="ECO:0000256" key="5">
    <source>
        <dbReference type="ARBA" id="ARBA00022475"/>
    </source>
</evidence>
<evidence type="ECO:0000256" key="12">
    <source>
        <dbReference type="ARBA" id="ARBA00026028"/>
    </source>
</evidence>
<feature type="transmembrane region" description="Helical" evidence="17">
    <location>
        <begin position="221"/>
        <end position="242"/>
    </location>
</feature>
<keyword evidence="20" id="KW-1185">Reference proteome</keyword>
<evidence type="ECO:0000256" key="10">
    <source>
        <dbReference type="ARBA" id="ARBA00023186"/>
    </source>
</evidence>
<evidence type="ECO:0000256" key="15">
    <source>
        <dbReference type="ARBA" id="ARBA00033342"/>
    </source>
</evidence>
<feature type="domain" description="Membrane insertase YidC/Oxa/ALB C-terminal" evidence="18">
    <location>
        <begin position="35"/>
        <end position="256"/>
    </location>
</feature>
<name>A0ABU7RL48_9ACTN</name>
<evidence type="ECO:0000256" key="7">
    <source>
        <dbReference type="ARBA" id="ARBA00022927"/>
    </source>
</evidence>
<keyword evidence="8 17" id="KW-1133">Transmembrane helix</keyword>
<dbReference type="InterPro" id="IPR028055">
    <property type="entry name" value="YidC/Oxa/ALB_C"/>
</dbReference>
<comment type="subunit">
    <text evidence="12">Interacts with the Sec translocase complex via SecD. Specifically interacts with transmembrane segments of nascent integral membrane proteins during membrane integration.</text>
</comment>
<evidence type="ECO:0000256" key="1">
    <source>
        <dbReference type="ARBA" id="ARBA00004651"/>
    </source>
</evidence>
<evidence type="ECO:0000313" key="20">
    <source>
        <dbReference type="Proteomes" id="UP001332243"/>
    </source>
</evidence>
<dbReference type="CDD" id="cd20070">
    <property type="entry name" value="5TM_YidC_Alb3"/>
    <property type="match status" value="1"/>
</dbReference>
<dbReference type="PANTHER" id="PTHR12428">
    <property type="entry name" value="OXA1"/>
    <property type="match status" value="1"/>
</dbReference>
<feature type="transmembrane region" description="Helical" evidence="17">
    <location>
        <begin position="150"/>
        <end position="171"/>
    </location>
</feature>
<evidence type="ECO:0000256" key="16">
    <source>
        <dbReference type="RuleBase" id="RU003945"/>
    </source>
</evidence>
<keyword evidence="6 16" id="KW-0812">Transmembrane</keyword>
<gene>
    <name evidence="19" type="primary">yidC</name>
    <name evidence="19" type="ORF">V1633_01730</name>
</gene>
<evidence type="ECO:0000256" key="11">
    <source>
        <dbReference type="ARBA" id="ARBA00025034"/>
    </source>
</evidence>
<comment type="similarity">
    <text evidence="2">Belongs to the OXA1/ALB3/YidC family. Type 1 subfamily.</text>
</comment>
<feature type="transmembrane region" description="Helical" evidence="17">
    <location>
        <begin position="100"/>
        <end position="120"/>
    </location>
</feature>
<evidence type="ECO:0000256" key="6">
    <source>
        <dbReference type="ARBA" id="ARBA00022692"/>
    </source>
</evidence>
<evidence type="ECO:0000256" key="8">
    <source>
        <dbReference type="ARBA" id="ARBA00022989"/>
    </source>
</evidence>
<accession>A0ABU7RL48</accession>
<dbReference type="RefSeq" id="WP_331212288.1">
    <property type="nucleotide sequence ID" value="NZ_JAZGQK010000001.1"/>
</dbReference>
<keyword evidence="7" id="KW-0653">Protein transport</keyword>
<reference evidence="19 20" key="1">
    <citation type="submission" date="2024-01" db="EMBL/GenBank/DDBJ databases">
        <title>Genome insights into Plantactinospora sonchi sp. nov.</title>
        <authorList>
            <person name="Wang L."/>
        </authorList>
    </citation>
    <scope>NUCLEOTIDE SEQUENCE [LARGE SCALE GENOMIC DNA]</scope>
    <source>
        <strain evidence="19 20">NEAU-QY2</strain>
    </source>
</reference>
<evidence type="ECO:0000256" key="3">
    <source>
        <dbReference type="ARBA" id="ARBA00015325"/>
    </source>
</evidence>
<keyword evidence="4" id="KW-0813">Transport</keyword>
<keyword evidence="9 17" id="KW-0472">Membrane</keyword>
<dbReference type="InterPro" id="IPR001708">
    <property type="entry name" value="YidC/ALB3/OXA1/COX18"/>
</dbReference>
<evidence type="ECO:0000256" key="2">
    <source>
        <dbReference type="ARBA" id="ARBA00010527"/>
    </source>
</evidence>
<dbReference type="PANTHER" id="PTHR12428:SF65">
    <property type="entry name" value="CYTOCHROME C OXIDASE ASSEMBLY PROTEIN COX18, MITOCHONDRIAL"/>
    <property type="match status" value="1"/>
</dbReference>
<protein>
    <recommendedName>
        <fullName evidence="3">Membrane protein insertase YidC</fullName>
    </recommendedName>
    <alternativeName>
        <fullName evidence="15">Foldase YidC</fullName>
    </alternativeName>
    <alternativeName>
        <fullName evidence="14">Membrane integrase YidC</fullName>
    </alternativeName>
    <alternativeName>
        <fullName evidence="13">Membrane protein YidC</fullName>
    </alternativeName>
</protein>
<comment type="function">
    <text evidence="11">Required for the insertion and/or proper folding and/or complex formation of integral membrane proteins into the membrane. Involved in integration of membrane proteins that insert both dependently and independently of the Sec translocase complex, as well as at least some lipoproteins. Aids folding of multispanning membrane proteins.</text>
</comment>
<evidence type="ECO:0000313" key="19">
    <source>
        <dbReference type="EMBL" id="MEE6257208.1"/>
    </source>
</evidence>
<dbReference type="EMBL" id="JAZGQK010000001">
    <property type="protein sequence ID" value="MEE6257208.1"/>
    <property type="molecule type" value="Genomic_DNA"/>
</dbReference>
<evidence type="ECO:0000256" key="13">
    <source>
        <dbReference type="ARBA" id="ARBA00031538"/>
    </source>
</evidence>
<proteinExistence type="inferred from homology"/>
<comment type="caution">
    <text evidence="19">The sequence shown here is derived from an EMBL/GenBank/DDBJ whole genome shotgun (WGS) entry which is preliminary data.</text>
</comment>
<dbReference type="Proteomes" id="UP001332243">
    <property type="component" value="Unassembled WGS sequence"/>
</dbReference>
<evidence type="ECO:0000256" key="14">
    <source>
        <dbReference type="ARBA" id="ARBA00033245"/>
    </source>
</evidence>
<keyword evidence="5" id="KW-1003">Cell membrane</keyword>
<evidence type="ECO:0000256" key="9">
    <source>
        <dbReference type="ARBA" id="ARBA00023136"/>
    </source>
</evidence>